<feature type="transmembrane region" description="Helical" evidence="1">
    <location>
        <begin position="20"/>
        <end position="43"/>
    </location>
</feature>
<keyword evidence="1" id="KW-1133">Transmembrane helix</keyword>
<keyword evidence="4" id="KW-1185">Reference proteome</keyword>
<keyword evidence="1" id="KW-0812">Transmembrane</keyword>
<feature type="transmembrane region" description="Helical" evidence="1">
    <location>
        <begin position="177"/>
        <end position="197"/>
    </location>
</feature>
<dbReference type="SMART" id="SM00014">
    <property type="entry name" value="acidPPc"/>
    <property type="match status" value="1"/>
</dbReference>
<sequence>MRTRFIAEERVLEPASRRRFYVTSIVLVGFGVVCFTAILASVLQHNGLTVVDAPVQDWLFGMRSPTLTAIMIGLAIVFGPVALPILLLVVCVVWGIIGKHGRRPLILASAMLVGVLLGQVIGHAVDRHRPPTDLMLFGPDPSFSFPSGHVLGASDFVLLTAYLVFSRRRSIRGAMAGFGFALLCIVAAAVSRVYLGYHWATDVMASVSLSLVILGSVIAYDTWRSLRASGELQITIPHSAE</sequence>
<evidence type="ECO:0000259" key="2">
    <source>
        <dbReference type="SMART" id="SM00014"/>
    </source>
</evidence>
<name>A0ABY2ISL2_9MICO</name>
<dbReference type="EMBL" id="SOFS01000012">
    <property type="protein sequence ID" value="TFC22788.1"/>
    <property type="molecule type" value="Genomic_DNA"/>
</dbReference>
<evidence type="ECO:0000313" key="4">
    <source>
        <dbReference type="Proteomes" id="UP000297604"/>
    </source>
</evidence>
<dbReference type="Pfam" id="PF01569">
    <property type="entry name" value="PAP2"/>
    <property type="match status" value="1"/>
</dbReference>
<protein>
    <submittedName>
        <fullName evidence="3">Phosphatase PAP2 family protein</fullName>
    </submittedName>
</protein>
<gene>
    <name evidence="3" type="ORF">E3O46_03430</name>
</gene>
<dbReference type="SUPFAM" id="SSF48317">
    <property type="entry name" value="Acid phosphatase/Vanadium-dependent haloperoxidase"/>
    <property type="match status" value="1"/>
</dbReference>
<feature type="transmembrane region" description="Helical" evidence="1">
    <location>
        <begin position="203"/>
        <end position="223"/>
    </location>
</feature>
<dbReference type="CDD" id="cd03392">
    <property type="entry name" value="PAP2_like_2"/>
    <property type="match status" value="1"/>
</dbReference>
<evidence type="ECO:0000313" key="3">
    <source>
        <dbReference type="EMBL" id="TFC22788.1"/>
    </source>
</evidence>
<dbReference type="Gene3D" id="1.20.144.10">
    <property type="entry name" value="Phosphatidic acid phosphatase type 2/haloperoxidase"/>
    <property type="match status" value="1"/>
</dbReference>
<feature type="transmembrane region" description="Helical" evidence="1">
    <location>
        <begin position="145"/>
        <end position="165"/>
    </location>
</feature>
<reference evidence="3 4" key="1">
    <citation type="submission" date="2019-03" db="EMBL/GenBank/DDBJ databases">
        <title>Genomics of glacier-inhabiting Cryobacterium strains.</title>
        <authorList>
            <person name="Liu Q."/>
            <person name="Xin Y.-H."/>
        </authorList>
    </citation>
    <scope>NUCLEOTIDE SEQUENCE [LARGE SCALE GENOMIC DNA]</scope>
    <source>
        <strain evidence="3 4">MDB1-5</strain>
    </source>
</reference>
<dbReference type="InterPro" id="IPR036938">
    <property type="entry name" value="PAP2/HPO_sf"/>
</dbReference>
<comment type="caution">
    <text evidence="3">The sequence shown here is derived from an EMBL/GenBank/DDBJ whole genome shotgun (WGS) entry which is preliminary data.</text>
</comment>
<keyword evidence="1" id="KW-0472">Membrane</keyword>
<evidence type="ECO:0000256" key="1">
    <source>
        <dbReference type="SAM" id="Phobius"/>
    </source>
</evidence>
<organism evidence="3 4">
    <name type="scientific">Cryobacterium glucosi</name>
    <dbReference type="NCBI Taxonomy" id="1259175"/>
    <lineage>
        <taxon>Bacteria</taxon>
        <taxon>Bacillati</taxon>
        <taxon>Actinomycetota</taxon>
        <taxon>Actinomycetes</taxon>
        <taxon>Micrococcales</taxon>
        <taxon>Microbacteriaceae</taxon>
        <taxon>Cryobacterium</taxon>
    </lineage>
</organism>
<dbReference type="Proteomes" id="UP000297604">
    <property type="component" value="Unassembled WGS sequence"/>
</dbReference>
<dbReference type="PANTHER" id="PTHR14969">
    <property type="entry name" value="SPHINGOSINE-1-PHOSPHATE PHOSPHOHYDROLASE"/>
    <property type="match status" value="1"/>
</dbReference>
<dbReference type="InterPro" id="IPR000326">
    <property type="entry name" value="PAP2/HPO"/>
</dbReference>
<accession>A0ABY2ISL2</accession>
<feature type="domain" description="Phosphatidic acid phosphatase type 2/haloperoxidase" evidence="2">
    <location>
        <begin position="104"/>
        <end position="218"/>
    </location>
</feature>
<dbReference type="PANTHER" id="PTHR14969:SF13">
    <property type="entry name" value="AT30094P"/>
    <property type="match status" value="1"/>
</dbReference>
<proteinExistence type="predicted"/>
<feature type="transmembrane region" description="Helical" evidence="1">
    <location>
        <begin position="67"/>
        <end position="97"/>
    </location>
</feature>
<feature type="transmembrane region" description="Helical" evidence="1">
    <location>
        <begin position="104"/>
        <end position="125"/>
    </location>
</feature>